<feature type="compositionally biased region" description="Polar residues" evidence="3">
    <location>
        <begin position="1559"/>
        <end position="1569"/>
    </location>
</feature>
<evidence type="ECO:0008006" key="8">
    <source>
        <dbReference type="Google" id="ProtNLM"/>
    </source>
</evidence>
<evidence type="ECO:0000313" key="7">
    <source>
        <dbReference type="Proteomes" id="UP001516400"/>
    </source>
</evidence>
<name>A0ABD2NV04_9CUCU</name>
<feature type="region of interest" description="Disordered" evidence="3">
    <location>
        <begin position="1830"/>
        <end position="1877"/>
    </location>
</feature>
<feature type="region of interest" description="Disordered" evidence="3">
    <location>
        <begin position="1065"/>
        <end position="1175"/>
    </location>
</feature>
<evidence type="ECO:0000256" key="1">
    <source>
        <dbReference type="ARBA" id="ARBA00004123"/>
    </source>
</evidence>
<feature type="compositionally biased region" description="Polar residues" evidence="3">
    <location>
        <begin position="2244"/>
        <end position="2254"/>
    </location>
</feature>
<feature type="compositionally biased region" description="Low complexity" evidence="3">
    <location>
        <begin position="1510"/>
        <end position="1522"/>
    </location>
</feature>
<feature type="region of interest" description="Disordered" evidence="3">
    <location>
        <begin position="2220"/>
        <end position="2389"/>
    </location>
</feature>
<feature type="compositionally biased region" description="Low complexity" evidence="3">
    <location>
        <begin position="1125"/>
        <end position="1141"/>
    </location>
</feature>
<feature type="compositionally biased region" description="Polar residues" evidence="3">
    <location>
        <begin position="1265"/>
        <end position="1276"/>
    </location>
</feature>
<keyword evidence="2" id="KW-0539">Nucleus</keyword>
<feature type="compositionally biased region" description="Low complexity" evidence="3">
    <location>
        <begin position="2264"/>
        <end position="2283"/>
    </location>
</feature>
<dbReference type="EMBL" id="JABFTP020000144">
    <property type="protein sequence ID" value="KAL3282176.1"/>
    <property type="molecule type" value="Genomic_DNA"/>
</dbReference>
<dbReference type="Proteomes" id="UP001516400">
    <property type="component" value="Unassembled WGS sequence"/>
</dbReference>
<feature type="region of interest" description="Disordered" evidence="3">
    <location>
        <begin position="2027"/>
        <end position="2052"/>
    </location>
</feature>
<dbReference type="InterPro" id="IPR052620">
    <property type="entry name" value="ELYS/MEL-28_NucAsmblyFactor"/>
</dbReference>
<evidence type="ECO:0000256" key="3">
    <source>
        <dbReference type="SAM" id="MobiDB-lite"/>
    </source>
</evidence>
<feature type="compositionally biased region" description="Low complexity" evidence="3">
    <location>
        <begin position="1461"/>
        <end position="1478"/>
    </location>
</feature>
<organism evidence="6 7">
    <name type="scientific">Cryptolaemus montrouzieri</name>
    <dbReference type="NCBI Taxonomy" id="559131"/>
    <lineage>
        <taxon>Eukaryota</taxon>
        <taxon>Metazoa</taxon>
        <taxon>Ecdysozoa</taxon>
        <taxon>Arthropoda</taxon>
        <taxon>Hexapoda</taxon>
        <taxon>Insecta</taxon>
        <taxon>Pterygota</taxon>
        <taxon>Neoptera</taxon>
        <taxon>Endopterygota</taxon>
        <taxon>Coleoptera</taxon>
        <taxon>Polyphaga</taxon>
        <taxon>Cucujiformia</taxon>
        <taxon>Coccinelloidea</taxon>
        <taxon>Coccinellidae</taxon>
        <taxon>Scymninae</taxon>
        <taxon>Scymnini</taxon>
        <taxon>Cryptolaemus</taxon>
    </lineage>
</organism>
<sequence>MCKQLCYEGFGTLLTRDESNPCQIEVITLKDLSEIENHKKHALSTDSHLAIYLNAVIDKTTEHFVLKAPNGVDKVHVNKEEVLVTALHYCPQLGSILVGYNFGAFQLWNLKSMELIYTSPICEDHVPISMFAIQEPLDDPRAFCYVWAVYGSTDSNSTLLPYLVMYALCYESKEFHECYGALYENFQYCAVRFHMELGFGSDSVINPKGGKCLRLESLIHKTSNTTNEICLNDGTEDIVSLCVVIWRVVSENGNSTYMAVFDLNQWYKEQMPNSPNFDNCSSYMITLCVTDSTYTIEEGINIYDVAVNKKTLQQFMGTQRMEGHYYPSSLSFDTCCLLENRAATIQYLGVQKALLAQLQSAGPLCLIRPTDIYQEIVSIGLTPLYVENSSSSSSPISLNLQRELILNVALEQQLLSWLSKCASEWANGSLSSAGCSLELLISWAFQRAAVLKNCCDSLCIPLFDYSEMRLDTNTTNILNNSIRQIKNISFFYSFITKNLYNYLTDPEQVSQQYQILQMIELYFDVLQWLFNVGLLPECSPTTISEISYEDRIRAPYPADQLTNYYEKRRSEMVLSLNQHFSSKSSVLFIDNLISVECGGDQLERDWKNDGGDGFYPPCSLQALLRTYLIDGIEVWNKHAVVIYLFLDLAMILDSQKYPSVITHLMKFPAVFKVSPSLIKITQAFWQLDHGDFSTAMEQLLDPLVNKDDLKDWHHKVALKSLLVQEQYNSALLYMHVRKPPIVDDEDILCALSLFISNKMLDEAFYLEKNLKSHFNSNTLIRHLFAECCRHGCLDKVIHRNLSEDEEKLFLQYLDEVKHPEAADLKITYHMQRSHYIEAFKTYEDCEEDPIKKGLVSQLRSKARDQIIHSYRKLLPTVSYKFIENCRKEPNTGIWKEVCRPEPMSVFVHDVETRTEYKSSLIFAALAKANQTFNGGIVNVSSLMNATTEEIPFLRTPTLLSSRKRSSIQVIVPKVVDEIEEDGPSPKKKMRLSSRSASVFSNSTANIDSSILNTPIISRKDKKQLSSTNEFSRDYMSTPTSILKVKHSFTEEITANKITTLNCISETSNSPLQSDKRTPISGRRSVSRTPIVRFDVPKTSTSSEEQFPSLKRSLSPRERDSRTPTSNDSISFVNSSKSFSRSLTPKNKSDSEDVFYSPNSSLNNVEELPKDDENDSKKLSLRISTAVEVELFDDLKKEDVEVEEPSFKISPKKSHLISEAKLVKLVDYDPSSSSSSSSPRARRSYKKLSIEQNKTRSSPRLRRSSGLQTSESQNVSVSKMVESNRDNSVTDNMQNLETPVTAVSRVKPRKSLSRQVLENNAYSRLTSDADDAETSLRSSFHSEQKEVSSITVDNEKSEFSYSKIEYSDVYTKEREQFEEQHSTRKSYGCVKETALDSEHDTSSIEDSTLKIENQILLSDSFMEELNEDLRRRTFAVNEKKDSKRLQTPEKKTRRLSRRLSAERSTSLERTSQSLLSNNESENEKKTGEQESVISNSPQGTRLSARTERILALSGSSKASASESNSKDIDVSISRTPRKPSAERTFAPNSSQTSSSKSNETEVFQVSSSPRKSIRLSAERTIPPSENPQTSTLLKTTPLRKPIRSLSRQVLENNTYVRLNSEYQRSTKENLPADLGVKEEYFGQEVEEVFRSEEADIVQSGTEGLPISDNEGPNKLNEVEDKLPCTDNDYENADKIGDQNTEMSVLIDQKPHNFPVGSNVETIEENPSGDRNTEIVHMSLLTDQEPHNIQIECDVDGLEDSPSVFERNVTNVNSSSYEEENNVNPENPVLEMIELNSNSGEDDEVTHIDLDYTNSELNVAVSVIEIDSTIEEETTESTSFKTRSNSASSYSGNRSKSSSEKSNTDSLEKPQVIKSVDDDEHIAILESEVGVTNIIPDPSKDKNTQPEELDMNVSVEQPQCGKNFNEKECEESTKYCEVSKRSKEVGVKSSRKKSVELQTGKSLLGIEEICNPENDLKVGKNESTNEKSDKEKVTPSRIMTRRASKLLEEVDNDSPDLKQKENLAIVEAQKSDHHQEAITPKGSNRMRLSIDPGSPSRVNIKLNIPESIPLTAASKSVKTYTRKRTRSVDMPLLTSTELDNNDTSTSIASNRKTVRRRLNSNSLEYHTSDESSKPAGAPAIRRKLRSSSCDFENSSKSVSGDESKRPSSVCGLPINEAVRKNKRKPNNVSKRDSIETYALVRRLTRRQASILRTTLKEVDENEEDTGLFVDSVQTEGTSDPEENKIYDTSPSSSGVSNRIGRHRRLSQSSSSASEFSNASSSVSTSKKTKCSSRQDPTVESRRRLRSVSSEGTIDSIKKSRRVKGTTSADSDSSTVVSTRSKKSAASKGTLETSTKKRKQRSRVSPILPGIEEENAEENSSNSNKLHLGERK</sequence>
<dbReference type="Pfam" id="PF16687">
    <property type="entry name" value="ELYS-bb"/>
    <property type="match status" value="1"/>
</dbReference>
<feature type="region of interest" description="Disordered" evidence="3">
    <location>
        <begin position="1973"/>
        <end position="1994"/>
    </location>
</feature>
<feature type="compositionally biased region" description="Basic and acidic residues" evidence="3">
    <location>
        <begin position="1855"/>
        <end position="1866"/>
    </location>
</feature>
<feature type="domain" description="ELYS-like" evidence="4">
    <location>
        <begin position="586"/>
        <end position="815"/>
    </location>
</feature>
<dbReference type="PANTHER" id="PTHR21583:SF8">
    <property type="entry name" value="PROTEIN ELYS"/>
    <property type="match status" value="1"/>
</dbReference>
<comment type="caution">
    <text evidence="6">The sequence shown here is derived from an EMBL/GenBank/DDBJ whole genome shotgun (WGS) entry which is preliminary data.</text>
</comment>
<keyword evidence="7" id="KW-1185">Reference proteome</keyword>
<evidence type="ECO:0000259" key="4">
    <source>
        <dbReference type="Pfam" id="PF13934"/>
    </source>
</evidence>
<evidence type="ECO:0000259" key="5">
    <source>
        <dbReference type="Pfam" id="PF16687"/>
    </source>
</evidence>
<dbReference type="GO" id="GO:0005634">
    <property type="term" value="C:nucleus"/>
    <property type="evidence" value="ECO:0007669"/>
    <property type="project" value="UniProtKB-SubCell"/>
</dbReference>
<feature type="compositionally biased region" description="Polar residues" evidence="3">
    <location>
        <begin position="1488"/>
        <end position="1502"/>
    </location>
</feature>
<feature type="compositionally biased region" description="Basic and acidic residues" evidence="3">
    <location>
        <begin position="1973"/>
        <end position="1992"/>
    </location>
</feature>
<gene>
    <name evidence="6" type="ORF">HHI36_005370</name>
</gene>
<dbReference type="InterPro" id="IPR025151">
    <property type="entry name" value="ELYS_dom"/>
</dbReference>
<dbReference type="Pfam" id="PF13934">
    <property type="entry name" value="ELYS"/>
    <property type="match status" value="1"/>
</dbReference>
<evidence type="ECO:0000256" key="2">
    <source>
        <dbReference type="ARBA" id="ARBA00023242"/>
    </source>
</evidence>
<feature type="region of interest" description="Disordered" evidence="3">
    <location>
        <begin position="1227"/>
        <end position="1277"/>
    </location>
</feature>
<feature type="compositionally biased region" description="Low complexity" evidence="3">
    <location>
        <begin position="1834"/>
        <end position="1854"/>
    </location>
</feature>
<dbReference type="InterPro" id="IPR032040">
    <property type="entry name" value="ELYS-bb"/>
</dbReference>
<comment type="subcellular location">
    <subcellularLocation>
        <location evidence="1">Nucleus</location>
    </subcellularLocation>
</comment>
<accession>A0ABD2NV04</accession>
<feature type="compositionally biased region" description="Low complexity" evidence="3">
    <location>
        <begin position="2323"/>
        <end position="2336"/>
    </location>
</feature>
<proteinExistence type="predicted"/>
<feature type="domain" description="ELYS beta-propeller" evidence="5">
    <location>
        <begin position="81"/>
        <end position="340"/>
    </location>
</feature>
<reference evidence="6 7" key="1">
    <citation type="journal article" date="2021" name="BMC Biol.">
        <title>Horizontally acquired antibacterial genes associated with adaptive radiation of ladybird beetles.</title>
        <authorList>
            <person name="Li H.S."/>
            <person name="Tang X.F."/>
            <person name="Huang Y.H."/>
            <person name="Xu Z.Y."/>
            <person name="Chen M.L."/>
            <person name="Du X.Y."/>
            <person name="Qiu B.Y."/>
            <person name="Chen P.T."/>
            <person name="Zhang W."/>
            <person name="Slipinski A."/>
            <person name="Escalona H.E."/>
            <person name="Waterhouse R.M."/>
            <person name="Zwick A."/>
            <person name="Pang H."/>
        </authorList>
    </citation>
    <scope>NUCLEOTIDE SEQUENCE [LARGE SCALE GENOMIC DNA]</scope>
    <source>
        <strain evidence="6">SYSU2018</strain>
    </source>
</reference>
<protein>
    <recommendedName>
        <fullName evidence="8">Protein ELYS</fullName>
    </recommendedName>
</protein>
<feature type="region of interest" description="Disordered" evidence="3">
    <location>
        <begin position="1437"/>
        <end position="1572"/>
    </location>
</feature>
<feature type="region of interest" description="Disordered" evidence="3">
    <location>
        <begin position="2089"/>
        <end position="2171"/>
    </location>
</feature>
<feature type="compositionally biased region" description="Polar residues" evidence="3">
    <location>
        <begin position="2091"/>
        <end position="2109"/>
    </location>
</feature>
<feature type="compositionally biased region" description="Basic and acidic residues" evidence="3">
    <location>
        <begin position="1437"/>
        <end position="1449"/>
    </location>
</feature>
<dbReference type="PANTHER" id="PTHR21583">
    <property type="entry name" value="ELYS PROTEIN"/>
    <property type="match status" value="1"/>
</dbReference>
<evidence type="ECO:0000313" key="6">
    <source>
        <dbReference type="EMBL" id="KAL3282176.1"/>
    </source>
</evidence>
<feature type="compositionally biased region" description="Polar residues" evidence="3">
    <location>
        <begin position="2144"/>
        <end position="2156"/>
    </location>
</feature>